<comment type="caution">
    <text evidence="1">The sequence shown here is derived from an EMBL/GenBank/DDBJ whole genome shotgun (WGS) entry which is preliminary data.</text>
</comment>
<evidence type="ECO:0000313" key="2">
    <source>
        <dbReference type="Proteomes" id="UP000228896"/>
    </source>
</evidence>
<gene>
    <name evidence="1" type="ORF">COS18_00115</name>
</gene>
<evidence type="ECO:0000313" key="1">
    <source>
        <dbReference type="EMBL" id="PIV52188.1"/>
    </source>
</evidence>
<dbReference type="EMBL" id="PETS01000001">
    <property type="protein sequence ID" value="PIV52188.1"/>
    <property type="molecule type" value="Genomic_DNA"/>
</dbReference>
<name>A0A2M7DR32_9BACT</name>
<sequence>MIKKTLWRLAHDYIDYLRKIFDEKGPLAIAKKIRRAKDDEEGRNYFLKYQNDISCSRMEFYSVENLIDLAIEFQKRMDMIGISYLRPSGLIGDA</sequence>
<protein>
    <submittedName>
        <fullName evidence="1">Uncharacterized protein</fullName>
    </submittedName>
</protein>
<proteinExistence type="predicted"/>
<accession>A0A2M7DR32</accession>
<reference evidence="2" key="1">
    <citation type="submission" date="2017-09" db="EMBL/GenBank/DDBJ databases">
        <title>Depth-based differentiation of microbial function through sediment-hosted aquifers and enrichment of novel symbionts in the deep terrestrial subsurface.</title>
        <authorList>
            <person name="Probst A.J."/>
            <person name="Ladd B."/>
            <person name="Jarett J.K."/>
            <person name="Geller-Mcgrath D.E."/>
            <person name="Sieber C.M.K."/>
            <person name="Emerson J.B."/>
            <person name="Anantharaman K."/>
            <person name="Thomas B.C."/>
            <person name="Malmstrom R."/>
            <person name="Stieglmeier M."/>
            <person name="Klingl A."/>
            <person name="Woyke T."/>
            <person name="Ryan C.M."/>
            <person name="Banfield J.F."/>
        </authorList>
    </citation>
    <scope>NUCLEOTIDE SEQUENCE [LARGE SCALE GENOMIC DNA]</scope>
</reference>
<dbReference type="AlphaFoldDB" id="A0A2M7DR32"/>
<organism evidence="1 2">
    <name type="scientific">Candidatus Falkowbacteria bacterium CG02_land_8_20_14_3_00_36_14</name>
    <dbReference type="NCBI Taxonomy" id="1974560"/>
    <lineage>
        <taxon>Bacteria</taxon>
        <taxon>Candidatus Falkowiibacteriota</taxon>
    </lineage>
</organism>
<dbReference type="Proteomes" id="UP000228896">
    <property type="component" value="Unassembled WGS sequence"/>
</dbReference>